<organism evidence="2 3">
    <name type="scientific">Pseudomonas viciae</name>
    <dbReference type="NCBI Taxonomy" id="2505979"/>
    <lineage>
        <taxon>Bacteria</taxon>
        <taxon>Pseudomonadati</taxon>
        <taxon>Pseudomonadota</taxon>
        <taxon>Gammaproteobacteria</taxon>
        <taxon>Pseudomonadales</taxon>
        <taxon>Pseudomonadaceae</taxon>
        <taxon>Pseudomonas</taxon>
    </lineage>
</organism>
<dbReference type="Proteomes" id="UP000296468">
    <property type="component" value="Chromosome"/>
</dbReference>
<keyword evidence="1" id="KW-0812">Transmembrane</keyword>
<keyword evidence="1" id="KW-1133">Transmembrane helix</keyword>
<accession>A0A4P7PKF7</accession>
<evidence type="ECO:0000256" key="1">
    <source>
        <dbReference type="SAM" id="Phobius"/>
    </source>
</evidence>
<proteinExistence type="predicted"/>
<gene>
    <name evidence="2" type="ORF">EPZ47_21485</name>
</gene>
<evidence type="ECO:0000313" key="2">
    <source>
        <dbReference type="EMBL" id="QBZ91166.1"/>
    </source>
</evidence>
<sequence>MDHRLASRRWADCIQLYVWFVSLIFCIFHRCPGFVYTARNLPSWSINPWKGSVSVGLASDWS</sequence>
<evidence type="ECO:0000313" key="3">
    <source>
        <dbReference type="Proteomes" id="UP000296468"/>
    </source>
</evidence>
<feature type="transmembrane region" description="Helical" evidence="1">
    <location>
        <begin position="16"/>
        <end position="38"/>
    </location>
</feature>
<dbReference type="EMBL" id="CP035088">
    <property type="protein sequence ID" value="QBZ91166.1"/>
    <property type="molecule type" value="Genomic_DNA"/>
</dbReference>
<name>A0A4P7PKF7_9PSED</name>
<protein>
    <submittedName>
        <fullName evidence="2">Uncharacterized protein</fullName>
    </submittedName>
</protein>
<keyword evidence="1" id="KW-0472">Membrane</keyword>
<dbReference type="KEGG" id="pvk:EPZ47_21485"/>
<dbReference type="AlphaFoldDB" id="A0A4P7PKF7"/>
<reference evidence="2 3" key="1">
    <citation type="journal article" date="2019" name="Front. Microbiol.">
        <title>In silico and Genetic Analyses of Cyclic Lipopeptide Synthetic Gene Clusters in Pseudomonas sp. 11K1.</title>
        <authorList>
            <person name="Zhao H."/>
            <person name="Liu Y.P."/>
            <person name="Zhang L.Q."/>
        </authorList>
    </citation>
    <scope>NUCLEOTIDE SEQUENCE [LARGE SCALE GENOMIC DNA]</scope>
    <source>
        <strain evidence="2 3">11K1</strain>
    </source>
</reference>